<dbReference type="AlphaFoldDB" id="A0A9W5TAB5"/>
<name>A0A9W5TAB5_BABOV</name>
<evidence type="ECO:0000313" key="3">
    <source>
        <dbReference type="Proteomes" id="UP001057455"/>
    </source>
</evidence>
<dbReference type="EMBL" id="BLIY01000010">
    <property type="protein sequence ID" value="GFE54173.1"/>
    <property type="molecule type" value="Genomic_DNA"/>
</dbReference>
<evidence type="ECO:0000256" key="1">
    <source>
        <dbReference type="SAM" id="MobiDB-lite"/>
    </source>
</evidence>
<proteinExistence type="predicted"/>
<feature type="compositionally biased region" description="Basic residues" evidence="1">
    <location>
        <begin position="151"/>
        <end position="164"/>
    </location>
</feature>
<keyword evidence="3" id="KW-1185">Reference proteome</keyword>
<reference evidence="2" key="1">
    <citation type="submission" date="2019-12" db="EMBL/GenBank/DDBJ databases">
        <title>Genome sequence of Babesia ovis.</title>
        <authorList>
            <person name="Yamagishi J."/>
            <person name="Sevinc F."/>
            <person name="Xuan X."/>
        </authorList>
    </citation>
    <scope>NUCLEOTIDE SEQUENCE</scope>
    <source>
        <strain evidence="2">Selcuk</strain>
    </source>
</reference>
<gene>
    <name evidence="2" type="ORF">BaOVIS_015770</name>
</gene>
<protein>
    <submittedName>
        <fullName evidence="2">Uncharacterized protein</fullName>
    </submittedName>
</protein>
<accession>A0A9W5TAB5</accession>
<comment type="caution">
    <text evidence="2">The sequence shown here is derived from an EMBL/GenBank/DDBJ whole genome shotgun (WGS) entry which is preliminary data.</text>
</comment>
<evidence type="ECO:0000313" key="2">
    <source>
        <dbReference type="EMBL" id="GFE54173.1"/>
    </source>
</evidence>
<organism evidence="2 3">
    <name type="scientific">Babesia ovis</name>
    <dbReference type="NCBI Taxonomy" id="5869"/>
    <lineage>
        <taxon>Eukaryota</taxon>
        <taxon>Sar</taxon>
        <taxon>Alveolata</taxon>
        <taxon>Apicomplexa</taxon>
        <taxon>Aconoidasida</taxon>
        <taxon>Piroplasmida</taxon>
        <taxon>Babesiidae</taxon>
        <taxon>Babesia</taxon>
    </lineage>
</organism>
<feature type="region of interest" description="Disordered" evidence="1">
    <location>
        <begin position="139"/>
        <end position="167"/>
    </location>
</feature>
<dbReference type="OrthoDB" id="366334at2759"/>
<sequence length="254" mass="27439">MACDLFKSSISKSIMALCVAITSLSIVQGLRLNYILDGAVYERSVTGDLCSIIAGADSAIVKSTLPFSSIEIVPEHWALYVHGISLPVTDCENNEAELESIELMDDDYVYIFRSEAAYQDPMYAAEYMKVFSKNFGDRIKPPKKSPEATKKLAKNKSSKKRKNRSSGSEDVSALVGLIAKSLLSGNLAKAFGMDNTIDAVANNTSGESTSVSPQDNENKGAWNLDLLADIVGSLGQAQATPEQTEVKPNINDDL</sequence>
<feature type="compositionally biased region" description="Basic and acidic residues" evidence="1">
    <location>
        <begin position="139"/>
        <end position="150"/>
    </location>
</feature>
<feature type="region of interest" description="Disordered" evidence="1">
    <location>
        <begin position="235"/>
        <end position="254"/>
    </location>
</feature>
<dbReference type="Proteomes" id="UP001057455">
    <property type="component" value="Unassembled WGS sequence"/>
</dbReference>